<dbReference type="Gene3D" id="1.25.10.10">
    <property type="entry name" value="Leucine-rich Repeat Variant"/>
    <property type="match status" value="1"/>
</dbReference>
<feature type="region of interest" description="Disordered" evidence="1">
    <location>
        <begin position="1"/>
        <end position="62"/>
    </location>
</feature>
<organism evidence="4">
    <name type="scientific">Brugia timori</name>
    <dbReference type="NCBI Taxonomy" id="42155"/>
    <lineage>
        <taxon>Eukaryota</taxon>
        <taxon>Metazoa</taxon>
        <taxon>Ecdysozoa</taxon>
        <taxon>Nematoda</taxon>
        <taxon>Chromadorea</taxon>
        <taxon>Rhabditida</taxon>
        <taxon>Spirurina</taxon>
        <taxon>Spiruromorpha</taxon>
        <taxon>Filarioidea</taxon>
        <taxon>Onchocercidae</taxon>
        <taxon>Brugia</taxon>
    </lineage>
</organism>
<name>A0A0R3QBB4_9BILA</name>
<feature type="compositionally biased region" description="Polar residues" evidence="1">
    <location>
        <begin position="1"/>
        <end position="25"/>
    </location>
</feature>
<evidence type="ECO:0000313" key="4">
    <source>
        <dbReference type="WBParaSite" id="BTMF_0000363901-mRNA-1"/>
    </source>
</evidence>
<dbReference type="AlphaFoldDB" id="A0A0R3QBB4"/>
<accession>A0A0R3QBB4</accession>
<dbReference type="InterPro" id="IPR011989">
    <property type="entry name" value="ARM-like"/>
</dbReference>
<feature type="compositionally biased region" description="Basic and acidic residues" evidence="1">
    <location>
        <begin position="41"/>
        <end position="62"/>
    </location>
</feature>
<reference evidence="4" key="1">
    <citation type="submission" date="2017-02" db="UniProtKB">
        <authorList>
            <consortium name="WormBaseParasite"/>
        </authorList>
    </citation>
    <scope>IDENTIFICATION</scope>
</reference>
<dbReference type="WBParaSite" id="BTMF_0000363901-mRNA-1">
    <property type="protein sequence ID" value="BTMF_0000363901-mRNA-1"/>
    <property type="gene ID" value="BTMF_0000363901"/>
</dbReference>
<dbReference type="STRING" id="42155.A0A0R3QBB4"/>
<proteinExistence type="predicted"/>
<evidence type="ECO:0000313" key="3">
    <source>
        <dbReference type="Proteomes" id="UP000280834"/>
    </source>
</evidence>
<keyword evidence="3" id="KW-1185">Reference proteome</keyword>
<dbReference type="EMBL" id="UZAG01002564">
    <property type="protein sequence ID" value="VDO13698.1"/>
    <property type="molecule type" value="Genomic_DNA"/>
</dbReference>
<reference evidence="2 3" key="2">
    <citation type="submission" date="2018-11" db="EMBL/GenBank/DDBJ databases">
        <authorList>
            <consortium name="Pathogen Informatics"/>
        </authorList>
    </citation>
    <scope>NUCLEOTIDE SEQUENCE [LARGE SCALE GENOMIC DNA]</scope>
</reference>
<evidence type="ECO:0000313" key="2">
    <source>
        <dbReference type="EMBL" id="VDO13698.1"/>
    </source>
</evidence>
<evidence type="ECO:0000256" key="1">
    <source>
        <dbReference type="SAM" id="MobiDB-lite"/>
    </source>
</evidence>
<protein>
    <submittedName>
        <fullName evidence="4">FH2 domain-containing protein</fullName>
    </submittedName>
</protein>
<sequence length="119" mass="13126">MVQSMHKSNPESGTGDGNANSNSVSPLKPPAPGVGNSSVSEKTRSKEVVNEDNTEEKSSKATRKEFEKVLKWNFDQPENEHIEQLKTLLGNVTQASLLTLLFNKDFKQQLKGIDILQSV</sequence>
<dbReference type="Proteomes" id="UP000280834">
    <property type="component" value="Unassembled WGS sequence"/>
</dbReference>
<gene>
    <name evidence="2" type="ORF">BTMF_LOCUS2947</name>
</gene>